<keyword evidence="2" id="KW-1185">Reference proteome</keyword>
<organism evidence="1 2">
    <name type="scientific">Mucor plumbeus</name>
    <dbReference type="NCBI Taxonomy" id="97098"/>
    <lineage>
        <taxon>Eukaryota</taxon>
        <taxon>Fungi</taxon>
        <taxon>Fungi incertae sedis</taxon>
        <taxon>Mucoromycota</taxon>
        <taxon>Mucoromycotina</taxon>
        <taxon>Mucoromycetes</taxon>
        <taxon>Mucorales</taxon>
        <taxon>Mucorineae</taxon>
        <taxon>Mucoraceae</taxon>
        <taxon>Mucor</taxon>
    </lineage>
</organism>
<comment type="caution">
    <text evidence="1">The sequence shown here is derived from an EMBL/GenBank/DDBJ whole genome shotgun (WGS) entry which is preliminary data.</text>
</comment>
<dbReference type="OrthoDB" id="2204120at2759"/>
<proteinExistence type="predicted"/>
<gene>
    <name evidence="1" type="ORF">INT46_008854</name>
</gene>
<dbReference type="Proteomes" id="UP000650833">
    <property type="component" value="Unassembled WGS sequence"/>
</dbReference>
<name>A0A8H7QIL9_9FUNG</name>
<dbReference type="EMBL" id="JAEPRC010000740">
    <property type="protein sequence ID" value="KAG2192328.1"/>
    <property type="molecule type" value="Genomic_DNA"/>
</dbReference>
<accession>A0A8H7QIL9</accession>
<reference evidence="1" key="1">
    <citation type="submission" date="2020-12" db="EMBL/GenBank/DDBJ databases">
        <title>Metabolic potential, ecology and presence of endohyphal bacteria is reflected in genomic diversity of Mucoromycotina.</title>
        <authorList>
            <person name="Muszewska A."/>
            <person name="Okrasinska A."/>
            <person name="Steczkiewicz K."/>
            <person name="Drgas O."/>
            <person name="Orlowska M."/>
            <person name="Perlinska-Lenart U."/>
            <person name="Aleksandrzak-Piekarczyk T."/>
            <person name="Szatraj K."/>
            <person name="Zielenkiewicz U."/>
            <person name="Pilsyk S."/>
            <person name="Malc E."/>
            <person name="Mieczkowski P."/>
            <person name="Kruszewska J.S."/>
            <person name="Biernat P."/>
            <person name="Pawlowska J."/>
        </authorList>
    </citation>
    <scope>NUCLEOTIDE SEQUENCE</scope>
    <source>
        <strain evidence="1">CBS 226.32</strain>
    </source>
</reference>
<dbReference type="AlphaFoldDB" id="A0A8H7QIL9"/>
<protein>
    <submittedName>
        <fullName evidence="1">Uncharacterized protein</fullName>
    </submittedName>
</protein>
<evidence type="ECO:0000313" key="2">
    <source>
        <dbReference type="Proteomes" id="UP000650833"/>
    </source>
</evidence>
<sequence length="95" mass="11113">MEDDLSKEQFRVIKATANLLGKVLCKGLSEQELSIRFVEPLLTGLFDDPDNNVLLRFTGLITAEAKKKLEFNEKTTRHHCYITRWLELWNEFGVW</sequence>
<evidence type="ECO:0000313" key="1">
    <source>
        <dbReference type="EMBL" id="KAG2192328.1"/>
    </source>
</evidence>